<proteinExistence type="predicted"/>
<protein>
    <submittedName>
        <fullName evidence="1">Uncharacterized protein</fullName>
    </submittedName>
</protein>
<organism evidence="1 2">
    <name type="scientific">Arachis hypogaea</name>
    <name type="common">Peanut</name>
    <dbReference type="NCBI Taxonomy" id="3818"/>
    <lineage>
        <taxon>Eukaryota</taxon>
        <taxon>Viridiplantae</taxon>
        <taxon>Streptophyta</taxon>
        <taxon>Embryophyta</taxon>
        <taxon>Tracheophyta</taxon>
        <taxon>Spermatophyta</taxon>
        <taxon>Magnoliopsida</taxon>
        <taxon>eudicotyledons</taxon>
        <taxon>Gunneridae</taxon>
        <taxon>Pentapetalae</taxon>
        <taxon>rosids</taxon>
        <taxon>fabids</taxon>
        <taxon>Fabales</taxon>
        <taxon>Fabaceae</taxon>
        <taxon>Papilionoideae</taxon>
        <taxon>50 kb inversion clade</taxon>
        <taxon>dalbergioids sensu lato</taxon>
        <taxon>Dalbergieae</taxon>
        <taxon>Pterocarpus clade</taxon>
        <taxon>Arachis</taxon>
    </lineage>
</organism>
<dbReference type="EMBL" id="CP031001">
    <property type="protein sequence ID" value="QHN80048.1"/>
    <property type="molecule type" value="Genomic_DNA"/>
</dbReference>
<sequence length="50" mass="5625">MALEIQTRCTHTYTSVKMIAGNCCNSPKRVYMNKRCQALDQRNGGHLSPP</sequence>
<reference evidence="1 2" key="1">
    <citation type="submission" date="2020-01" db="EMBL/GenBank/DDBJ databases">
        <title>Genome sequence of Arachis hypogaea, cultivar Shitouqi.</title>
        <authorList>
            <person name="Zhuang W."/>
            <person name="Chen H."/>
            <person name="Varshney R."/>
            <person name="Wang D."/>
            <person name="Ming R."/>
        </authorList>
    </citation>
    <scope>NUCLEOTIDE SEQUENCE [LARGE SCALE GENOMIC DNA]</scope>
    <source>
        <tissue evidence="1">Young leaf</tissue>
    </source>
</reference>
<dbReference type="Proteomes" id="UP000464620">
    <property type="component" value="Chromosome B09"/>
</dbReference>
<dbReference type="AlphaFoldDB" id="A0A6B9VI48"/>
<evidence type="ECO:0000313" key="1">
    <source>
        <dbReference type="EMBL" id="QHN80048.1"/>
    </source>
</evidence>
<evidence type="ECO:0000313" key="2">
    <source>
        <dbReference type="Proteomes" id="UP000464620"/>
    </source>
</evidence>
<gene>
    <name evidence="1" type="ORF">DS421_19g675080</name>
</gene>
<name>A0A6B9VI48_ARAHY</name>
<accession>A0A6B9VI48</accession>